<evidence type="ECO:0000313" key="2">
    <source>
        <dbReference type="Proteomes" id="UP001143856"/>
    </source>
</evidence>
<sequence>MQHTLNVHRDLKSIQPEGDGFVNSVRVRLLHTAVRRRIMKMASQRPEYYNMAEYGVPINDLDSIGTINLFSTVLIWIGLPRQGIYLRREEIVDYLALWRYVAYVMGVPHNWMATPESAKVMMESVLISETRPSVASANLANNIITGLKNHPPAYASHGFLCAQTHWLCGRELADELEIERPSLYHSALVLGQCLLFMTTCYINGSFSRLDEHHINASFSPAFEPTRQLCRLGG</sequence>
<reference evidence="1" key="1">
    <citation type="submission" date="2022-10" db="EMBL/GenBank/DDBJ databases">
        <title>Genome Sequence of Xylaria curta.</title>
        <authorList>
            <person name="Buettner E."/>
        </authorList>
    </citation>
    <scope>NUCLEOTIDE SEQUENCE</scope>
    <source>
        <strain evidence="1">Babe10</strain>
    </source>
</reference>
<protein>
    <submittedName>
        <fullName evidence="1">Uncharacterized protein</fullName>
    </submittedName>
</protein>
<dbReference type="EMBL" id="JAPDGR010000630">
    <property type="protein sequence ID" value="KAJ2988582.1"/>
    <property type="molecule type" value="Genomic_DNA"/>
</dbReference>
<name>A0ACC1PA48_9PEZI</name>
<organism evidence="1 2">
    <name type="scientific">Xylaria curta</name>
    <dbReference type="NCBI Taxonomy" id="42375"/>
    <lineage>
        <taxon>Eukaryota</taxon>
        <taxon>Fungi</taxon>
        <taxon>Dikarya</taxon>
        <taxon>Ascomycota</taxon>
        <taxon>Pezizomycotina</taxon>
        <taxon>Sordariomycetes</taxon>
        <taxon>Xylariomycetidae</taxon>
        <taxon>Xylariales</taxon>
        <taxon>Xylariaceae</taxon>
        <taxon>Xylaria</taxon>
    </lineage>
</organism>
<dbReference type="Proteomes" id="UP001143856">
    <property type="component" value="Unassembled WGS sequence"/>
</dbReference>
<keyword evidence="2" id="KW-1185">Reference proteome</keyword>
<proteinExistence type="predicted"/>
<gene>
    <name evidence="1" type="ORF">NUW58_g3898</name>
</gene>
<evidence type="ECO:0000313" key="1">
    <source>
        <dbReference type="EMBL" id="KAJ2988582.1"/>
    </source>
</evidence>
<comment type="caution">
    <text evidence="1">The sequence shown here is derived from an EMBL/GenBank/DDBJ whole genome shotgun (WGS) entry which is preliminary data.</text>
</comment>
<accession>A0ACC1PA48</accession>